<dbReference type="PANTHER" id="PTHR46792:SF1">
    <property type="entry name" value="COILED-COIL DOMAIN-CONTAINING 80-LIKE 2"/>
    <property type="match status" value="1"/>
</dbReference>
<accession>A0ABQ1UWD3</accession>
<dbReference type="Proteomes" id="UP000632273">
    <property type="component" value="Unassembled WGS sequence"/>
</dbReference>
<evidence type="ECO:0000313" key="4">
    <source>
        <dbReference type="EMBL" id="GGF26756.1"/>
    </source>
</evidence>
<evidence type="ECO:0000256" key="1">
    <source>
        <dbReference type="ARBA" id="ARBA00022729"/>
    </source>
</evidence>
<name>A0ABQ1UWD3_9BACT</name>
<evidence type="ECO:0000259" key="3">
    <source>
        <dbReference type="Pfam" id="PF13778"/>
    </source>
</evidence>
<feature type="domain" description="DUF4174" evidence="3">
    <location>
        <begin position="34"/>
        <end position="141"/>
    </location>
</feature>
<evidence type="ECO:0000313" key="5">
    <source>
        <dbReference type="Proteomes" id="UP000632273"/>
    </source>
</evidence>
<dbReference type="PANTHER" id="PTHR46792">
    <property type="entry name" value="COILED-COIL DOMAIN-CONTAINING PROTEIN 80"/>
    <property type="match status" value="1"/>
</dbReference>
<dbReference type="EMBL" id="BMHT01000010">
    <property type="protein sequence ID" value="GGF26756.1"/>
    <property type="molecule type" value="Genomic_DNA"/>
</dbReference>
<evidence type="ECO:0000256" key="2">
    <source>
        <dbReference type="SAM" id="SignalP"/>
    </source>
</evidence>
<keyword evidence="1 2" id="KW-0732">Signal</keyword>
<comment type="caution">
    <text evidence="4">The sequence shown here is derived from an EMBL/GenBank/DDBJ whole genome shotgun (WGS) entry which is preliminary data.</text>
</comment>
<keyword evidence="5" id="KW-1185">Reference proteome</keyword>
<dbReference type="Pfam" id="PF13778">
    <property type="entry name" value="DUF4174"/>
    <property type="match status" value="1"/>
</dbReference>
<feature type="chain" id="PRO_5046612667" description="DUF4174 domain-containing protein" evidence="2">
    <location>
        <begin position="23"/>
        <end position="146"/>
    </location>
</feature>
<dbReference type="InterPro" id="IPR025232">
    <property type="entry name" value="DUF4174"/>
</dbReference>
<sequence>MIHLLRAFIPGLLLLVPLLAAAQVPQRQSVVELLRANKWQKRLVLLCAPTADNGEFKQQKSLLSQDAKAMQERDIQVLELVANQLSEADKQYLQQQLKVVPDQFTVLLLGKDGGVKLRQTEPLTTQQLFGTIDTMPMRQQEMRKKQ</sequence>
<proteinExistence type="predicted"/>
<protein>
    <recommendedName>
        <fullName evidence="3">DUF4174 domain-containing protein</fullName>
    </recommendedName>
</protein>
<dbReference type="RefSeq" id="WP_188816146.1">
    <property type="nucleotide sequence ID" value="NZ_BMHT01000010.1"/>
</dbReference>
<gene>
    <name evidence="4" type="ORF">GCM10011383_42860</name>
</gene>
<organism evidence="4 5">
    <name type="scientific">Hymenobacter cavernae</name>
    <dbReference type="NCBI Taxonomy" id="2044852"/>
    <lineage>
        <taxon>Bacteria</taxon>
        <taxon>Pseudomonadati</taxon>
        <taxon>Bacteroidota</taxon>
        <taxon>Cytophagia</taxon>
        <taxon>Cytophagales</taxon>
        <taxon>Hymenobacteraceae</taxon>
        <taxon>Hymenobacter</taxon>
    </lineage>
</organism>
<reference evidence="5" key="1">
    <citation type="journal article" date="2019" name="Int. J. Syst. Evol. Microbiol.">
        <title>The Global Catalogue of Microorganisms (GCM) 10K type strain sequencing project: providing services to taxonomists for standard genome sequencing and annotation.</title>
        <authorList>
            <consortium name="The Broad Institute Genomics Platform"/>
            <consortium name="The Broad Institute Genome Sequencing Center for Infectious Disease"/>
            <person name="Wu L."/>
            <person name="Ma J."/>
        </authorList>
    </citation>
    <scope>NUCLEOTIDE SEQUENCE [LARGE SCALE GENOMIC DNA]</scope>
    <source>
        <strain evidence="5">CGMCC 1.15197</strain>
    </source>
</reference>
<feature type="signal peptide" evidence="2">
    <location>
        <begin position="1"/>
        <end position="22"/>
    </location>
</feature>